<evidence type="ECO:0000256" key="1">
    <source>
        <dbReference type="SAM" id="MobiDB-lite"/>
    </source>
</evidence>
<feature type="compositionally biased region" description="Basic and acidic residues" evidence="1">
    <location>
        <begin position="171"/>
        <end position="187"/>
    </location>
</feature>
<reference evidence="2 3" key="1">
    <citation type="journal article" date="2024" name="Nat. Commun.">
        <title>Phylogenomics reveals the evolutionary origins of lichenization in chlorophyte algae.</title>
        <authorList>
            <person name="Puginier C."/>
            <person name="Libourel C."/>
            <person name="Otte J."/>
            <person name="Skaloud P."/>
            <person name="Haon M."/>
            <person name="Grisel S."/>
            <person name="Petersen M."/>
            <person name="Berrin J.G."/>
            <person name="Delaux P.M."/>
            <person name="Dal Grande F."/>
            <person name="Keller J."/>
        </authorList>
    </citation>
    <scope>NUCLEOTIDE SEQUENCE [LARGE SCALE GENOMIC DNA]</scope>
    <source>
        <strain evidence="2 3">SAG 2523</strain>
    </source>
</reference>
<evidence type="ECO:0000313" key="2">
    <source>
        <dbReference type="EMBL" id="KAK9866607.1"/>
    </source>
</evidence>
<protein>
    <submittedName>
        <fullName evidence="2">Uncharacterized protein</fullName>
    </submittedName>
</protein>
<accession>A0AAW1T9W9</accession>
<proteinExistence type="predicted"/>
<feature type="compositionally biased region" description="Basic and acidic residues" evidence="1">
    <location>
        <begin position="79"/>
        <end position="89"/>
    </location>
</feature>
<feature type="region of interest" description="Disordered" evidence="1">
    <location>
        <begin position="167"/>
        <end position="187"/>
    </location>
</feature>
<gene>
    <name evidence="2" type="ORF">WJX84_010846</name>
</gene>
<keyword evidence="3" id="KW-1185">Reference proteome</keyword>
<organism evidence="2 3">
    <name type="scientific">Apatococcus fuscideae</name>
    <dbReference type="NCBI Taxonomy" id="2026836"/>
    <lineage>
        <taxon>Eukaryota</taxon>
        <taxon>Viridiplantae</taxon>
        <taxon>Chlorophyta</taxon>
        <taxon>core chlorophytes</taxon>
        <taxon>Trebouxiophyceae</taxon>
        <taxon>Chlorellales</taxon>
        <taxon>Chlorellaceae</taxon>
        <taxon>Apatococcus</taxon>
    </lineage>
</organism>
<dbReference type="EMBL" id="JALJOV010000148">
    <property type="protein sequence ID" value="KAK9866607.1"/>
    <property type="molecule type" value="Genomic_DNA"/>
</dbReference>
<sequence length="187" mass="21559">MRRMDGPLAYERLTSHKRHFQQHANLDLTQSDHAEQLEPDSWKPGWQSLRRLNPEDHIHTNEQIQELLRQQKLDERRSLERARLPHQRDPVSWSTHSFEDEPSNMDSPGNPRHSIAYPSTKVIQAQDQQHRKNVAHACLRSKKIAAEGLTTPLRLQCPAGNASCTSITAGHRREGDEDNLKLTPHEV</sequence>
<comment type="caution">
    <text evidence="2">The sequence shown here is derived from an EMBL/GenBank/DDBJ whole genome shotgun (WGS) entry which is preliminary data.</text>
</comment>
<feature type="region of interest" description="Disordered" evidence="1">
    <location>
        <begin position="79"/>
        <end position="110"/>
    </location>
</feature>
<evidence type="ECO:0000313" key="3">
    <source>
        <dbReference type="Proteomes" id="UP001485043"/>
    </source>
</evidence>
<name>A0AAW1T9W9_9CHLO</name>
<dbReference type="AlphaFoldDB" id="A0AAW1T9W9"/>
<dbReference type="Proteomes" id="UP001485043">
    <property type="component" value="Unassembled WGS sequence"/>
</dbReference>